<evidence type="ECO:0000313" key="6">
    <source>
        <dbReference type="Proteomes" id="UP000242287"/>
    </source>
</evidence>
<keyword evidence="2" id="KW-0539">Nucleus</keyword>
<organism evidence="5 6">
    <name type="scientific">Amanita thiersii Skay4041</name>
    <dbReference type="NCBI Taxonomy" id="703135"/>
    <lineage>
        <taxon>Eukaryota</taxon>
        <taxon>Fungi</taxon>
        <taxon>Dikarya</taxon>
        <taxon>Basidiomycota</taxon>
        <taxon>Agaricomycotina</taxon>
        <taxon>Agaricomycetes</taxon>
        <taxon>Agaricomycetidae</taxon>
        <taxon>Agaricales</taxon>
        <taxon>Pluteineae</taxon>
        <taxon>Amanitaceae</taxon>
        <taxon>Amanita</taxon>
    </lineage>
</organism>
<proteinExistence type="predicted"/>
<feature type="compositionally biased region" description="Basic residues" evidence="3">
    <location>
        <begin position="87"/>
        <end position="98"/>
    </location>
</feature>
<sequence length="244" mass="27788">MVKDKDDTRASGSDKPDNEASEPEATEEEAEYEIEKILDAKRGMFPDGRMGYFVKWKGYGDEDNSWVDQQDAGNAEELIEEYWSKNGRSRKGMPKSKRGNVSTVGREEESDTASASVSTKKRGRKTIPRSTSVDDEGHSEVGEPRTSKKPRKNMRESDVVMEDDETMIIGNMSKYMSVPSWEELVATVDTIEQLDSGENVIYFTLKSGEKIRETSKLCKSRFPQKLLNFFESHLRWKEVEADDN</sequence>
<dbReference type="InterPro" id="IPR051219">
    <property type="entry name" value="Heterochromatin_chromo-domain"/>
</dbReference>
<feature type="domain" description="Chromo" evidence="4">
    <location>
        <begin position="32"/>
        <end position="94"/>
    </location>
</feature>
<dbReference type="STRING" id="703135.A0A2A9NTA8"/>
<reference evidence="5 6" key="1">
    <citation type="submission" date="2014-02" db="EMBL/GenBank/DDBJ databases">
        <title>Transposable element dynamics among asymbiotic and ectomycorrhizal Amanita fungi.</title>
        <authorList>
            <consortium name="DOE Joint Genome Institute"/>
            <person name="Hess J."/>
            <person name="Skrede I."/>
            <person name="Wolfe B."/>
            <person name="LaButti K."/>
            <person name="Ohm R.A."/>
            <person name="Grigoriev I.V."/>
            <person name="Pringle A."/>
        </authorList>
    </citation>
    <scope>NUCLEOTIDE SEQUENCE [LARGE SCALE GENOMIC DNA]</scope>
    <source>
        <strain evidence="5 6">SKay4041</strain>
    </source>
</reference>
<accession>A0A2A9NTA8</accession>
<feature type="region of interest" description="Disordered" evidence="3">
    <location>
        <begin position="84"/>
        <end position="157"/>
    </location>
</feature>
<dbReference type="PROSITE" id="PS50013">
    <property type="entry name" value="CHROMO_2"/>
    <property type="match status" value="1"/>
</dbReference>
<protein>
    <recommendedName>
        <fullName evidence="4">Chromo domain-containing protein</fullName>
    </recommendedName>
</protein>
<dbReference type="SMART" id="SM00300">
    <property type="entry name" value="ChSh"/>
    <property type="match status" value="1"/>
</dbReference>
<dbReference type="InterPro" id="IPR008251">
    <property type="entry name" value="Chromo_shadow_dom"/>
</dbReference>
<dbReference type="SMART" id="SM00298">
    <property type="entry name" value="CHROMO"/>
    <property type="match status" value="1"/>
</dbReference>
<dbReference type="Pfam" id="PF00385">
    <property type="entry name" value="Chromo"/>
    <property type="match status" value="1"/>
</dbReference>
<feature type="compositionally biased region" description="Acidic residues" evidence="3">
    <location>
        <begin position="19"/>
        <end position="31"/>
    </location>
</feature>
<dbReference type="InterPro" id="IPR023780">
    <property type="entry name" value="Chromo_domain"/>
</dbReference>
<dbReference type="GO" id="GO:0005634">
    <property type="term" value="C:nucleus"/>
    <property type="evidence" value="ECO:0007669"/>
    <property type="project" value="UniProtKB-SubCell"/>
</dbReference>
<name>A0A2A9NTA8_9AGAR</name>
<evidence type="ECO:0000259" key="4">
    <source>
        <dbReference type="PROSITE" id="PS50013"/>
    </source>
</evidence>
<dbReference type="PANTHER" id="PTHR22812">
    <property type="entry name" value="CHROMOBOX PROTEIN"/>
    <property type="match status" value="1"/>
</dbReference>
<dbReference type="Gene3D" id="2.40.50.40">
    <property type="match status" value="2"/>
</dbReference>
<feature type="compositionally biased region" description="Basic and acidic residues" evidence="3">
    <location>
        <begin position="135"/>
        <end position="146"/>
    </location>
</feature>
<dbReference type="AlphaFoldDB" id="A0A2A9NTA8"/>
<comment type="subcellular location">
    <subcellularLocation>
        <location evidence="1">Nucleus</location>
    </subcellularLocation>
</comment>
<dbReference type="EMBL" id="KZ301993">
    <property type="protein sequence ID" value="PFH51006.1"/>
    <property type="molecule type" value="Genomic_DNA"/>
</dbReference>
<evidence type="ECO:0000256" key="2">
    <source>
        <dbReference type="ARBA" id="ARBA00023242"/>
    </source>
</evidence>
<dbReference type="InterPro" id="IPR016197">
    <property type="entry name" value="Chromo-like_dom_sf"/>
</dbReference>
<dbReference type="Pfam" id="PF01393">
    <property type="entry name" value="Chromo_shadow"/>
    <property type="match status" value="1"/>
</dbReference>
<dbReference type="InterPro" id="IPR000953">
    <property type="entry name" value="Chromo/chromo_shadow_dom"/>
</dbReference>
<dbReference type="GO" id="GO:0006338">
    <property type="term" value="P:chromatin remodeling"/>
    <property type="evidence" value="ECO:0007669"/>
    <property type="project" value="UniProtKB-ARBA"/>
</dbReference>
<keyword evidence="6" id="KW-1185">Reference proteome</keyword>
<dbReference type="Proteomes" id="UP000242287">
    <property type="component" value="Unassembled WGS sequence"/>
</dbReference>
<dbReference type="OrthoDB" id="433924at2759"/>
<evidence type="ECO:0000313" key="5">
    <source>
        <dbReference type="EMBL" id="PFH51006.1"/>
    </source>
</evidence>
<dbReference type="SUPFAM" id="SSF54160">
    <property type="entry name" value="Chromo domain-like"/>
    <property type="match status" value="2"/>
</dbReference>
<evidence type="ECO:0000256" key="3">
    <source>
        <dbReference type="SAM" id="MobiDB-lite"/>
    </source>
</evidence>
<gene>
    <name evidence="5" type="ORF">AMATHDRAFT_59907</name>
</gene>
<feature type="region of interest" description="Disordered" evidence="3">
    <location>
        <begin position="1"/>
        <end position="31"/>
    </location>
</feature>
<evidence type="ECO:0000256" key="1">
    <source>
        <dbReference type="ARBA" id="ARBA00004123"/>
    </source>
</evidence>
<feature type="compositionally biased region" description="Basic and acidic residues" evidence="3">
    <location>
        <begin position="1"/>
        <end position="18"/>
    </location>
</feature>